<comment type="caution">
    <text evidence="3">The sequence shown here is derived from an EMBL/GenBank/DDBJ whole genome shotgun (WGS) entry which is preliminary data.</text>
</comment>
<keyword evidence="4" id="KW-1185">Reference proteome</keyword>
<dbReference type="AlphaFoldDB" id="A0A5C6B373"/>
<reference evidence="3 4" key="1">
    <citation type="submission" date="2019-02" db="EMBL/GenBank/DDBJ databases">
        <title>Deep-cultivation of Planctomycetes and their phenomic and genomic characterization uncovers novel biology.</title>
        <authorList>
            <person name="Wiegand S."/>
            <person name="Jogler M."/>
            <person name="Boedeker C."/>
            <person name="Pinto D."/>
            <person name="Vollmers J."/>
            <person name="Rivas-Marin E."/>
            <person name="Kohn T."/>
            <person name="Peeters S.H."/>
            <person name="Heuer A."/>
            <person name="Rast P."/>
            <person name="Oberbeckmann S."/>
            <person name="Bunk B."/>
            <person name="Jeske O."/>
            <person name="Meyerdierks A."/>
            <person name="Storesund J.E."/>
            <person name="Kallscheuer N."/>
            <person name="Luecker S."/>
            <person name="Lage O.M."/>
            <person name="Pohl T."/>
            <person name="Merkel B.J."/>
            <person name="Hornburger P."/>
            <person name="Mueller R.-W."/>
            <person name="Bruemmer F."/>
            <person name="Labrenz M."/>
            <person name="Spormann A.M."/>
            <person name="Op Den Camp H."/>
            <person name="Overmann J."/>
            <person name="Amann R."/>
            <person name="Jetten M.S.M."/>
            <person name="Mascher T."/>
            <person name="Medema M.H."/>
            <person name="Devos D.P."/>
            <person name="Kaster A.-K."/>
            <person name="Ovreas L."/>
            <person name="Rohde M."/>
            <person name="Galperin M.Y."/>
            <person name="Jogler C."/>
        </authorList>
    </citation>
    <scope>NUCLEOTIDE SEQUENCE [LARGE SCALE GENOMIC DNA]</scope>
    <source>
        <strain evidence="3 4">Pla52n</strain>
    </source>
</reference>
<dbReference type="EMBL" id="SJPN01000002">
    <property type="protein sequence ID" value="TWU05819.1"/>
    <property type="molecule type" value="Genomic_DNA"/>
</dbReference>
<evidence type="ECO:0000313" key="4">
    <source>
        <dbReference type="Proteomes" id="UP000320176"/>
    </source>
</evidence>
<dbReference type="OrthoDB" id="272406at2"/>
<accession>A0A5C6B373</accession>
<dbReference type="RefSeq" id="WP_146519630.1">
    <property type="nucleotide sequence ID" value="NZ_CP151726.1"/>
</dbReference>
<dbReference type="Pfam" id="PF03779">
    <property type="entry name" value="SPW"/>
    <property type="match status" value="1"/>
</dbReference>
<proteinExistence type="predicted"/>
<keyword evidence="1" id="KW-1133">Transmembrane helix</keyword>
<keyword evidence="1" id="KW-0472">Membrane</keyword>
<protein>
    <recommendedName>
        <fullName evidence="2">SPW repeat-containing integral membrane domain-containing protein</fullName>
    </recommendedName>
</protein>
<feature type="transmembrane region" description="Helical" evidence="1">
    <location>
        <begin position="80"/>
        <end position="97"/>
    </location>
</feature>
<feature type="transmembrane region" description="Helical" evidence="1">
    <location>
        <begin position="28"/>
        <end position="49"/>
    </location>
</feature>
<evidence type="ECO:0000256" key="1">
    <source>
        <dbReference type="SAM" id="Phobius"/>
    </source>
</evidence>
<sequence>MWGRVVEIMTAVWLAASPFIFDVQSNMVLLWSDLGIALLICILAGLSYWKPTRHAHLLSLLVAVGLIIWGRFAVLPPSPIHQNHIVVGLFLLMIALIPNHASHPPLVWQIDRATQKGANDH</sequence>
<evidence type="ECO:0000259" key="2">
    <source>
        <dbReference type="Pfam" id="PF03779"/>
    </source>
</evidence>
<name>A0A5C6B373_9BACT</name>
<dbReference type="Proteomes" id="UP000320176">
    <property type="component" value="Unassembled WGS sequence"/>
</dbReference>
<gene>
    <name evidence="3" type="ORF">Pla52n_15340</name>
</gene>
<evidence type="ECO:0000313" key="3">
    <source>
        <dbReference type="EMBL" id="TWU05819.1"/>
    </source>
</evidence>
<organism evidence="3 4">
    <name type="scientific">Stieleria varia</name>
    <dbReference type="NCBI Taxonomy" id="2528005"/>
    <lineage>
        <taxon>Bacteria</taxon>
        <taxon>Pseudomonadati</taxon>
        <taxon>Planctomycetota</taxon>
        <taxon>Planctomycetia</taxon>
        <taxon>Pirellulales</taxon>
        <taxon>Pirellulaceae</taxon>
        <taxon>Stieleria</taxon>
    </lineage>
</organism>
<feature type="domain" description="SPW repeat-containing integral membrane" evidence="2">
    <location>
        <begin position="2"/>
        <end position="96"/>
    </location>
</feature>
<dbReference type="InterPro" id="IPR005530">
    <property type="entry name" value="SPW"/>
</dbReference>
<feature type="transmembrane region" description="Helical" evidence="1">
    <location>
        <begin position="56"/>
        <end position="74"/>
    </location>
</feature>
<keyword evidence="1" id="KW-0812">Transmembrane</keyword>